<proteinExistence type="predicted"/>
<evidence type="ECO:0000259" key="1">
    <source>
        <dbReference type="Pfam" id="PF01425"/>
    </source>
</evidence>
<dbReference type="RefSeq" id="WP_109105008.1">
    <property type="nucleotide sequence ID" value="NZ_QESZ01000004.1"/>
</dbReference>
<dbReference type="Pfam" id="PF01425">
    <property type="entry name" value="Amidase"/>
    <property type="match status" value="1"/>
</dbReference>
<evidence type="ECO:0000313" key="2">
    <source>
        <dbReference type="EMBL" id="PWD75062.1"/>
    </source>
</evidence>
<dbReference type="InterPro" id="IPR000120">
    <property type="entry name" value="Amidase"/>
</dbReference>
<dbReference type="Gene3D" id="3.90.1300.10">
    <property type="entry name" value="Amidase signature (AS) domain"/>
    <property type="match status" value="1"/>
</dbReference>
<evidence type="ECO:0000313" key="3">
    <source>
        <dbReference type="Proteomes" id="UP000245055"/>
    </source>
</evidence>
<dbReference type="EMBL" id="QESZ01000004">
    <property type="protein sequence ID" value="PWD75062.1"/>
    <property type="molecule type" value="Genomic_DNA"/>
</dbReference>
<reference evidence="2 3" key="1">
    <citation type="submission" date="2018-05" db="EMBL/GenBank/DDBJ databases">
        <title>Genomic diversity of pathogens causing Blackleg of Potato in Pakistan.</title>
        <authorList>
            <person name="Sarfraz S."/>
            <person name="Riaz K."/>
            <person name="Oulghazi S."/>
            <person name="Cigna J."/>
            <person name="Sahi S.T."/>
            <person name="Khan S.H."/>
            <person name="Hameed A."/>
            <person name="Faure D."/>
        </authorList>
    </citation>
    <scope>NUCLEOTIDE SEQUENCE [LARGE SCALE GENOMIC DNA]</scope>
    <source>
        <strain evidence="2 3">SS70</strain>
    </source>
</reference>
<dbReference type="AlphaFoldDB" id="A0AAX1CAD8"/>
<accession>A0AAX1CAD8</accession>
<dbReference type="GO" id="GO:0003824">
    <property type="term" value="F:catalytic activity"/>
    <property type="evidence" value="ECO:0007669"/>
    <property type="project" value="InterPro"/>
</dbReference>
<name>A0AAX1CAD8_9GAMM</name>
<organism evidence="2 3">
    <name type="scientific">Dickeya dianthicola</name>
    <dbReference type="NCBI Taxonomy" id="204039"/>
    <lineage>
        <taxon>Bacteria</taxon>
        <taxon>Pseudomonadati</taxon>
        <taxon>Pseudomonadota</taxon>
        <taxon>Gammaproteobacteria</taxon>
        <taxon>Enterobacterales</taxon>
        <taxon>Pectobacteriaceae</taxon>
        <taxon>Dickeya</taxon>
    </lineage>
</organism>
<comment type="caution">
    <text evidence="2">The sequence shown here is derived from an EMBL/GenBank/DDBJ whole genome shotgun (WGS) entry which is preliminary data.</text>
</comment>
<sequence>MHSEYTLESLCSDLRRGTVSAAEIRQRALNIEAKNSQLNCFIRSSGDAEEHFAEADDSQKGAPLYGIPVSFKDNICVAGLPVTVGTQGMADCIATHDAVIVRKLKSLGAVVAGKNNMNELCFGVTSIEPYWGAVENPSAPGYSVGGSSSGCAAAVAAGIVPIAIGTDTGGSARIPASFCGITGFRPTSGHWSSSGIIPISHTKDSPGLMTRTASDAHFLYTQLSSDDVSTAEQGTFPCRIGLPLSMWSELDDDVMTHCRHAINQLVLAGFECVDVDDAAVFFLNQTITFTLPIYEFFIDFPRTLLSLGWENRITAVFDNISDKNVRNIIHEYLGGGRISPADYVSAVRNIGRLRLDMDTLFSTYGIDMLVYPTVPRQVPPLSQTGRPELFAELIRNTDLASNAAMPSVTLPVAPEGALPVGLSFDASRGRDGYLLSMAARIETIIKP</sequence>
<dbReference type="PANTHER" id="PTHR11895:SF151">
    <property type="entry name" value="GLUTAMYL-TRNA(GLN) AMIDOTRANSFERASE SUBUNIT A"/>
    <property type="match status" value="1"/>
</dbReference>
<dbReference type="InterPro" id="IPR036928">
    <property type="entry name" value="AS_sf"/>
</dbReference>
<gene>
    <name evidence="2" type="ORF">DF213_02775</name>
</gene>
<dbReference type="SUPFAM" id="SSF75304">
    <property type="entry name" value="Amidase signature (AS) enzymes"/>
    <property type="match status" value="1"/>
</dbReference>
<dbReference type="Proteomes" id="UP000245055">
    <property type="component" value="Unassembled WGS sequence"/>
</dbReference>
<dbReference type="PANTHER" id="PTHR11895">
    <property type="entry name" value="TRANSAMIDASE"/>
    <property type="match status" value="1"/>
</dbReference>
<feature type="domain" description="Amidase" evidence="1">
    <location>
        <begin position="30"/>
        <end position="435"/>
    </location>
</feature>
<protein>
    <submittedName>
        <fullName evidence="2">Amidase</fullName>
    </submittedName>
</protein>
<dbReference type="InterPro" id="IPR023631">
    <property type="entry name" value="Amidase_dom"/>
</dbReference>